<reference evidence="2" key="1">
    <citation type="submission" date="2019-03" db="EMBL/GenBank/DDBJ databases">
        <authorList>
            <person name="Hao L."/>
        </authorList>
    </citation>
    <scope>NUCLEOTIDE SEQUENCE</scope>
</reference>
<evidence type="ECO:0000256" key="1">
    <source>
        <dbReference type="SAM" id="Phobius"/>
    </source>
</evidence>
<name>A0A485MCC7_9ZZZZ</name>
<keyword evidence="1" id="KW-1133">Transmembrane helix</keyword>
<evidence type="ECO:0000313" key="2">
    <source>
        <dbReference type="EMBL" id="VFU18638.1"/>
    </source>
</evidence>
<keyword evidence="1" id="KW-0812">Transmembrane</keyword>
<gene>
    <name evidence="2" type="ORF">SCFA_510003</name>
</gene>
<protein>
    <submittedName>
        <fullName evidence="2">Uncharacterized protein</fullName>
    </submittedName>
</protein>
<keyword evidence="1" id="KW-0472">Membrane</keyword>
<organism evidence="2">
    <name type="scientific">anaerobic digester metagenome</name>
    <dbReference type="NCBI Taxonomy" id="1263854"/>
    <lineage>
        <taxon>unclassified sequences</taxon>
        <taxon>metagenomes</taxon>
        <taxon>ecological metagenomes</taxon>
    </lineage>
</organism>
<feature type="transmembrane region" description="Helical" evidence="1">
    <location>
        <begin position="12"/>
        <end position="29"/>
    </location>
</feature>
<dbReference type="AlphaFoldDB" id="A0A485MCC7"/>
<proteinExistence type="predicted"/>
<dbReference type="EMBL" id="CAADRN010000352">
    <property type="protein sequence ID" value="VFU18638.1"/>
    <property type="molecule type" value="Genomic_DNA"/>
</dbReference>
<accession>A0A485MCC7</accession>
<sequence>MQSSLQYVNTPLTEISIILGLIGLSYLIWSEMEQRLQKKA</sequence>